<dbReference type="OrthoDB" id="302535at2759"/>
<dbReference type="FunFam" id="1.10.510.10:FF:000420">
    <property type="entry name" value="Guanylate cyclase"/>
    <property type="match status" value="1"/>
</dbReference>
<comment type="similarity">
    <text evidence="15">Belongs to the adenylyl cyclase class-4/guanylyl cyclase family.</text>
</comment>
<dbReference type="GO" id="GO:0001653">
    <property type="term" value="F:peptide receptor activity"/>
    <property type="evidence" value="ECO:0007669"/>
    <property type="project" value="TreeGrafter"/>
</dbReference>
<organism evidence="22">
    <name type="scientific">Fopius arisanus</name>
    <dbReference type="NCBI Taxonomy" id="64838"/>
    <lineage>
        <taxon>Eukaryota</taxon>
        <taxon>Metazoa</taxon>
        <taxon>Ecdysozoa</taxon>
        <taxon>Arthropoda</taxon>
        <taxon>Hexapoda</taxon>
        <taxon>Insecta</taxon>
        <taxon>Pterygota</taxon>
        <taxon>Neoptera</taxon>
        <taxon>Endopterygota</taxon>
        <taxon>Hymenoptera</taxon>
        <taxon>Apocrita</taxon>
        <taxon>Ichneumonoidea</taxon>
        <taxon>Braconidae</taxon>
        <taxon>Opiinae</taxon>
        <taxon>Fopius</taxon>
    </lineage>
</organism>
<dbReference type="SUPFAM" id="SSF56112">
    <property type="entry name" value="Protein kinase-like (PK-like)"/>
    <property type="match status" value="1"/>
</dbReference>
<dbReference type="Pfam" id="PF01094">
    <property type="entry name" value="ANF_receptor"/>
    <property type="match status" value="1"/>
</dbReference>
<feature type="chain" id="PRO_5044541552" description="Guanylate cyclase" evidence="19">
    <location>
        <begin position="24"/>
        <end position="1189"/>
    </location>
</feature>
<dbReference type="RefSeq" id="XP_011301295.1">
    <property type="nucleotide sequence ID" value="XM_011302993.1"/>
</dbReference>
<accession>A0A9R1T1E8</accession>
<dbReference type="InterPro" id="IPR001828">
    <property type="entry name" value="ANF_lig-bd_rcpt"/>
</dbReference>
<keyword evidence="23" id="KW-1185">Reference proteome</keyword>
<evidence type="ECO:0000256" key="15">
    <source>
        <dbReference type="RuleBase" id="RU000405"/>
    </source>
</evidence>
<evidence type="ECO:0000256" key="18">
    <source>
        <dbReference type="SAM" id="Phobius"/>
    </source>
</evidence>
<reference evidence="24 25" key="2">
    <citation type="submission" date="2025-04" db="UniProtKB">
        <authorList>
            <consortium name="RefSeq"/>
        </authorList>
    </citation>
    <scope>IDENTIFICATION</scope>
    <source>
        <strain evidence="24 25">USDA-PBARC FA_bdor</strain>
        <tissue evidence="24 25">Whole organism</tissue>
    </source>
</reference>
<evidence type="ECO:0000256" key="16">
    <source>
        <dbReference type="RuleBase" id="RU003431"/>
    </source>
</evidence>
<evidence type="ECO:0000256" key="9">
    <source>
        <dbReference type="ARBA" id="ARBA00023134"/>
    </source>
</evidence>
<dbReference type="GO" id="GO:0005525">
    <property type="term" value="F:GTP binding"/>
    <property type="evidence" value="ECO:0007669"/>
    <property type="project" value="UniProtKB-KW"/>
</dbReference>
<dbReference type="InterPro" id="IPR050401">
    <property type="entry name" value="Cyclic_nucleotide_synthase"/>
</dbReference>
<evidence type="ECO:0000313" key="25">
    <source>
        <dbReference type="RefSeq" id="XP_011301295.1"/>
    </source>
</evidence>
<evidence type="ECO:0000256" key="3">
    <source>
        <dbReference type="ARBA" id="ARBA00012202"/>
    </source>
</evidence>
<name>A0A0C9QYW7_9HYME</name>
<dbReference type="CDD" id="cd07302">
    <property type="entry name" value="CHD"/>
    <property type="match status" value="1"/>
</dbReference>
<protein>
    <recommendedName>
        <fullName evidence="3 16">Guanylate cyclase</fullName>
        <ecNumber evidence="3 16">4.6.1.2</ecNumber>
    </recommendedName>
</protein>
<dbReference type="Pfam" id="PF07714">
    <property type="entry name" value="PK_Tyr_Ser-Thr"/>
    <property type="match status" value="1"/>
</dbReference>
<dbReference type="PROSITE" id="PS00452">
    <property type="entry name" value="GUANYLATE_CYCLASE_1"/>
    <property type="match status" value="1"/>
</dbReference>
<dbReference type="SUPFAM" id="SSF55073">
    <property type="entry name" value="Nucleotide cyclase"/>
    <property type="match status" value="1"/>
</dbReference>
<dbReference type="PANTHER" id="PTHR11920:SF494">
    <property type="entry name" value="ATRIAL NATRIURETIC PEPTIDE RECEPTOR 2"/>
    <property type="match status" value="1"/>
</dbReference>
<evidence type="ECO:0000313" key="23">
    <source>
        <dbReference type="Proteomes" id="UP000694866"/>
    </source>
</evidence>
<evidence type="ECO:0000256" key="7">
    <source>
        <dbReference type="ARBA" id="ARBA00022741"/>
    </source>
</evidence>
<dbReference type="GO" id="GO:0004016">
    <property type="term" value="F:adenylate cyclase activity"/>
    <property type="evidence" value="ECO:0007669"/>
    <property type="project" value="TreeGrafter"/>
</dbReference>
<keyword evidence="11 24" id="KW-0675">Receptor</keyword>
<dbReference type="PRINTS" id="PR00255">
    <property type="entry name" value="NATPEPTIDER"/>
</dbReference>
<dbReference type="SMART" id="SM00044">
    <property type="entry name" value="CYCc"/>
    <property type="match status" value="1"/>
</dbReference>
<dbReference type="GO" id="GO:0035556">
    <property type="term" value="P:intracellular signal transduction"/>
    <property type="evidence" value="ECO:0007669"/>
    <property type="project" value="InterPro"/>
</dbReference>
<dbReference type="RefSeq" id="XP_011301296.1">
    <property type="nucleotide sequence ID" value="XM_011302994.1"/>
</dbReference>
<evidence type="ECO:0000256" key="12">
    <source>
        <dbReference type="ARBA" id="ARBA00023180"/>
    </source>
</evidence>
<evidence type="ECO:0000256" key="6">
    <source>
        <dbReference type="ARBA" id="ARBA00022729"/>
    </source>
</evidence>
<dbReference type="PROSITE" id="PS50011">
    <property type="entry name" value="PROTEIN_KINASE_DOM"/>
    <property type="match status" value="1"/>
</dbReference>
<dbReference type="InterPro" id="IPR018297">
    <property type="entry name" value="A/G_cyclase_CS"/>
</dbReference>
<dbReference type="InterPro" id="IPR029787">
    <property type="entry name" value="Nucleotide_cyclase"/>
</dbReference>
<dbReference type="Pfam" id="PF00211">
    <property type="entry name" value="Guanylate_cyc"/>
    <property type="match status" value="1"/>
</dbReference>
<dbReference type="InterPro" id="IPR001245">
    <property type="entry name" value="Ser-Thr/Tyr_kinase_cat_dom"/>
</dbReference>
<dbReference type="PROSITE" id="PS50125">
    <property type="entry name" value="GUANYLATE_CYCLASE_2"/>
    <property type="match status" value="1"/>
</dbReference>
<feature type="compositionally biased region" description="Low complexity" evidence="17">
    <location>
        <begin position="1110"/>
        <end position="1126"/>
    </location>
</feature>
<comment type="catalytic activity">
    <reaction evidence="1 16">
        <text>GTP = 3',5'-cyclic GMP + diphosphate</text>
        <dbReference type="Rhea" id="RHEA:13665"/>
        <dbReference type="ChEBI" id="CHEBI:33019"/>
        <dbReference type="ChEBI" id="CHEBI:37565"/>
        <dbReference type="ChEBI" id="CHEBI:57746"/>
        <dbReference type="EC" id="4.6.1.2"/>
    </reaction>
</comment>
<dbReference type="Gene3D" id="1.10.510.10">
    <property type="entry name" value="Transferase(Phosphotransferase) domain 1"/>
    <property type="match status" value="1"/>
</dbReference>
<dbReference type="FunFam" id="3.30.70.1230:FF:000004">
    <property type="entry name" value="Guanylate cyclase"/>
    <property type="match status" value="1"/>
</dbReference>
<feature type="compositionally biased region" description="Polar residues" evidence="17">
    <location>
        <begin position="1143"/>
        <end position="1169"/>
    </location>
</feature>
<evidence type="ECO:0000256" key="19">
    <source>
        <dbReference type="SAM" id="SignalP"/>
    </source>
</evidence>
<evidence type="ECO:0000256" key="10">
    <source>
        <dbReference type="ARBA" id="ARBA00023136"/>
    </source>
</evidence>
<evidence type="ECO:0000313" key="26">
    <source>
        <dbReference type="RefSeq" id="XP_011301296.1"/>
    </source>
</evidence>
<dbReference type="GeneID" id="105265489"/>
<dbReference type="Proteomes" id="UP000694866">
    <property type="component" value="Unplaced"/>
</dbReference>
<evidence type="ECO:0000256" key="1">
    <source>
        <dbReference type="ARBA" id="ARBA00001436"/>
    </source>
</evidence>
<evidence type="ECO:0000313" key="22">
    <source>
        <dbReference type="EMBL" id="JAG75639.1"/>
    </source>
</evidence>
<keyword evidence="14 16" id="KW-0141">cGMP biosynthesis</keyword>
<keyword evidence="10 18" id="KW-0472">Membrane</keyword>
<dbReference type="GO" id="GO:0004383">
    <property type="term" value="F:guanylate cyclase activity"/>
    <property type="evidence" value="ECO:0007669"/>
    <property type="project" value="UniProtKB-EC"/>
</dbReference>
<accession>A0A9R1T249</accession>
<dbReference type="GO" id="GO:0007168">
    <property type="term" value="P:receptor guanylyl cyclase signaling pathway"/>
    <property type="evidence" value="ECO:0007669"/>
    <property type="project" value="TreeGrafter"/>
</dbReference>
<feature type="region of interest" description="Disordered" evidence="17">
    <location>
        <begin position="1099"/>
        <end position="1189"/>
    </location>
</feature>
<evidence type="ECO:0000256" key="8">
    <source>
        <dbReference type="ARBA" id="ARBA00022989"/>
    </source>
</evidence>
<dbReference type="GO" id="GO:0004672">
    <property type="term" value="F:protein kinase activity"/>
    <property type="evidence" value="ECO:0007669"/>
    <property type="project" value="InterPro"/>
</dbReference>
<evidence type="ECO:0000256" key="11">
    <source>
        <dbReference type="ARBA" id="ARBA00023170"/>
    </source>
</evidence>
<dbReference type="FunFam" id="3.40.50.2300:FF:000371">
    <property type="entry name" value="Guanylate cyclase"/>
    <property type="match status" value="1"/>
</dbReference>
<dbReference type="EC" id="4.6.1.2" evidence="3 16"/>
<evidence type="ECO:0000259" key="20">
    <source>
        <dbReference type="PROSITE" id="PS50011"/>
    </source>
</evidence>
<dbReference type="CDD" id="cd14042">
    <property type="entry name" value="PK_GC-A_B"/>
    <property type="match status" value="1"/>
</dbReference>
<keyword evidence="9" id="KW-0342">GTP-binding</keyword>
<dbReference type="InterPro" id="IPR001054">
    <property type="entry name" value="A/G_cyclase"/>
</dbReference>
<gene>
    <name evidence="22" type="primary">NPR1_0</name>
    <name evidence="24 25 26" type="synonym">LOC105265489</name>
    <name evidence="22" type="ORF">g.28694</name>
</gene>
<feature type="domain" description="Guanylate cyclase" evidence="21">
    <location>
        <begin position="907"/>
        <end position="1037"/>
    </location>
</feature>
<dbReference type="EMBL" id="GBYB01005872">
    <property type="protein sequence ID" value="JAG75639.1"/>
    <property type="molecule type" value="Transcribed_RNA"/>
</dbReference>
<feature type="domain" description="Protein kinase" evidence="20">
    <location>
        <begin position="545"/>
        <end position="831"/>
    </location>
</feature>
<keyword evidence="5 18" id="KW-0812">Transmembrane</keyword>
<evidence type="ECO:0000313" key="24">
    <source>
        <dbReference type="RefSeq" id="XP_011301294.1"/>
    </source>
</evidence>
<dbReference type="AlphaFoldDB" id="A0A0C9QYW7"/>
<dbReference type="GO" id="GO:0005524">
    <property type="term" value="F:ATP binding"/>
    <property type="evidence" value="ECO:0007669"/>
    <property type="project" value="InterPro"/>
</dbReference>
<evidence type="ECO:0000256" key="14">
    <source>
        <dbReference type="ARBA" id="ARBA00023293"/>
    </source>
</evidence>
<sequence>MASRWIAKLTWAILLVISPAVNASCRDTELPRDCEALCIRNQTTTQCELRAAVLLPKDTRFEISLTKVLPVLDLAVSDARRQKLLPDWLKLTFILSDDRCDATYAQIAAIDSYANCVHLFLGPACDYCVANVGRVVKFLNAPLLTTGGFTIDFTNKKTECSDEYYMTTRIGSVGFRDIGLAFLAVMDRHNWKKVHLIYDPMGQTNIAGEHTCQLMMKSMVALIKKREDITFGNFDIETYDRREYGKILEKSVGNFYSVVVMCANSTTIREILLAAEELGMVDSGEYVFFSIELSSSDNNSKERWRMEGDTDERNEKARKAYQSLLTVTARTPDNEEYQNFSREVKSLAQSKYNFTFGSSLLSTFVAAFYDAVFLYALALKESLPEKPGEVNLDGGNLTRRMWGKSFRGITGDVTIDENGDRLADYSLLDMNPETSKFEIVANYYGANKTLEYVPGKRIHWSGGRLEPPPDTPKCGYDGSLCPDNTLPGYAILSIVLSSIVVGLVVVSVIIYRHYKLEAEIASMTWKVHWEDVIVMAPRKTRGSMYSLTGNKQRGSQLTIYSDDNISLAGGVDRNVYIPTAIYKNSKVAIKPIPRNKVEISRPLLLELKRMKDLQHDHLVRFYGACVEPPHCCLLTEYCPKGSLQDILENDQIKLDRVFRGSLIHDIVRGMAYLHASELKSHGSLKSSNCVVDSRFVLKITDFGLHALRKPCPNDSEDDKDSYAHWRKQLWTSPELLRMERPPPEGTQKGDVYSFAIIVHEIVVRQGPFYLGEDRNYSPREIVEGVRRGGGSPLRPLIDEAAVEEEVATLMRRCWAQDSADRPDFPALKQTIRKINKDYESSNILDNLLSRMEQYANNLETLVAERTADYLEEKRKCEELLYQLLPKSVASQLILGQSVIAETYDHVTIYFSDIVGFTSLSAESTPLQVVDLLNDLYTCFDSIIENFDVYKVETIGDAYMVVSGLPVRNGMNHAREIARMSLALRDTVMTFSIRHRPNEQLKLRIGMHTGPCVAGVVGLKMPRYCLFGDTVNTASRMESNGEPLKIHVSPATKEVLDTFGTFELHCRGEVTLKGKGKMTTYWLVGEKPINNNVQQNTVSTMTDPSVAPATQQIQGQPQNLQNPSNQNCTRNVLNITGNGAPGNHTLTLSPSHQRNANNSTVHQSLPSENVPNHAESGPNAPLLLPAGSIP</sequence>
<comment type="subcellular location">
    <subcellularLocation>
        <location evidence="2">Cell membrane</location>
        <topology evidence="2">Single-pass type I membrane protein</topology>
    </subcellularLocation>
</comment>
<feature type="signal peptide" evidence="19">
    <location>
        <begin position="1"/>
        <end position="23"/>
    </location>
</feature>
<dbReference type="InterPro" id="IPR011009">
    <property type="entry name" value="Kinase-like_dom_sf"/>
</dbReference>
<dbReference type="Gene3D" id="3.40.50.2300">
    <property type="match status" value="3"/>
</dbReference>
<dbReference type="SUPFAM" id="SSF53822">
    <property type="entry name" value="Periplasmic binding protein-like I"/>
    <property type="match status" value="1"/>
</dbReference>
<keyword evidence="4" id="KW-1003">Cell membrane</keyword>
<reference evidence="22" key="1">
    <citation type="submission" date="2015-01" db="EMBL/GenBank/DDBJ databases">
        <title>Transcriptome Assembly of Fopius arisanus.</title>
        <authorList>
            <person name="Geib S."/>
        </authorList>
    </citation>
    <scope>NUCLEOTIDE SEQUENCE</scope>
</reference>
<dbReference type="InterPro" id="IPR000719">
    <property type="entry name" value="Prot_kinase_dom"/>
</dbReference>
<dbReference type="GO" id="GO:0005886">
    <property type="term" value="C:plasma membrane"/>
    <property type="evidence" value="ECO:0007669"/>
    <property type="project" value="UniProtKB-SubCell"/>
</dbReference>
<dbReference type="Gene3D" id="3.30.70.1230">
    <property type="entry name" value="Nucleotide cyclase"/>
    <property type="match status" value="1"/>
</dbReference>
<proteinExistence type="inferred from homology"/>
<dbReference type="InterPro" id="IPR001170">
    <property type="entry name" value="ANPR/GUC"/>
</dbReference>
<accession>A0A9R1T232</accession>
<dbReference type="InterPro" id="IPR028082">
    <property type="entry name" value="Peripla_BP_I"/>
</dbReference>
<accession>A0A0C9QYW7</accession>
<evidence type="ECO:0000256" key="4">
    <source>
        <dbReference type="ARBA" id="ARBA00022475"/>
    </source>
</evidence>
<evidence type="ECO:0000256" key="17">
    <source>
        <dbReference type="SAM" id="MobiDB-lite"/>
    </source>
</evidence>
<evidence type="ECO:0000256" key="2">
    <source>
        <dbReference type="ARBA" id="ARBA00004251"/>
    </source>
</evidence>
<dbReference type="RefSeq" id="XP_011301294.1">
    <property type="nucleotide sequence ID" value="XM_011302992.1"/>
</dbReference>
<keyword evidence="12" id="KW-0325">Glycoprotein</keyword>
<evidence type="ECO:0000259" key="21">
    <source>
        <dbReference type="PROSITE" id="PS50125"/>
    </source>
</evidence>
<evidence type="ECO:0000256" key="13">
    <source>
        <dbReference type="ARBA" id="ARBA00023239"/>
    </source>
</evidence>
<dbReference type="PANTHER" id="PTHR11920">
    <property type="entry name" value="GUANYLYL CYCLASE"/>
    <property type="match status" value="1"/>
</dbReference>
<keyword evidence="7" id="KW-0547">Nucleotide-binding</keyword>
<evidence type="ECO:0000256" key="5">
    <source>
        <dbReference type="ARBA" id="ARBA00022692"/>
    </source>
</evidence>
<feature type="compositionally biased region" description="Polar residues" evidence="17">
    <location>
        <begin position="1127"/>
        <end position="1136"/>
    </location>
</feature>
<feature type="transmembrane region" description="Helical" evidence="18">
    <location>
        <begin position="489"/>
        <end position="511"/>
    </location>
</feature>
<keyword evidence="13 15" id="KW-0456">Lyase</keyword>
<keyword evidence="8 18" id="KW-1133">Transmembrane helix</keyword>
<keyword evidence="6 19" id="KW-0732">Signal</keyword>